<dbReference type="PANTHER" id="PTHR45749">
    <property type="match status" value="1"/>
</dbReference>
<name>A0AAV7JNI9_9METZ</name>
<gene>
    <name evidence="2" type="ORF">LOD99_6156</name>
</gene>
<proteinExistence type="predicted"/>
<evidence type="ECO:0000256" key="1">
    <source>
        <dbReference type="SAM" id="MobiDB-lite"/>
    </source>
</evidence>
<organism evidence="2 3">
    <name type="scientific">Oopsacas minuta</name>
    <dbReference type="NCBI Taxonomy" id="111878"/>
    <lineage>
        <taxon>Eukaryota</taxon>
        <taxon>Metazoa</taxon>
        <taxon>Porifera</taxon>
        <taxon>Hexactinellida</taxon>
        <taxon>Hexasterophora</taxon>
        <taxon>Lyssacinosida</taxon>
        <taxon>Leucopsacidae</taxon>
        <taxon>Oopsacas</taxon>
    </lineage>
</organism>
<dbReference type="Proteomes" id="UP001165289">
    <property type="component" value="Unassembled WGS sequence"/>
</dbReference>
<protein>
    <submittedName>
        <fullName evidence="2">Zinc finger MYM-type protein 1-like</fullName>
    </submittedName>
</protein>
<sequence length="158" mass="18132">MGLTTGRRHMKSFGHIKCHPHTHTHTHTPTSNKSDFHNQKAAVNVQMNTQKLKEQEISRNSPLKLFTSIRYLLKQGSAIRDHDETSGNYFQLLKLRLEDDPDLGVYLKRTVNCISPRGQEEMMEMFSHCIVREVVSDIQKHGCFTIIVDGTQDISGRE</sequence>
<evidence type="ECO:0000313" key="2">
    <source>
        <dbReference type="EMBL" id="KAI6650074.1"/>
    </source>
</evidence>
<dbReference type="AlphaFoldDB" id="A0AAV7JNI9"/>
<dbReference type="PANTHER" id="PTHR45749:SF21">
    <property type="entry name" value="DUF4371 DOMAIN-CONTAINING PROTEIN"/>
    <property type="match status" value="1"/>
</dbReference>
<feature type="compositionally biased region" description="Basic residues" evidence="1">
    <location>
        <begin position="1"/>
        <end position="26"/>
    </location>
</feature>
<keyword evidence="3" id="KW-1185">Reference proteome</keyword>
<reference evidence="2 3" key="1">
    <citation type="journal article" date="2023" name="BMC Biol.">
        <title>The compact genome of the sponge Oopsacas minuta (Hexactinellida) is lacking key metazoan core genes.</title>
        <authorList>
            <person name="Santini S."/>
            <person name="Schenkelaars Q."/>
            <person name="Jourda C."/>
            <person name="Duchesne M."/>
            <person name="Belahbib H."/>
            <person name="Rocher C."/>
            <person name="Selva M."/>
            <person name="Riesgo A."/>
            <person name="Vervoort M."/>
            <person name="Leys S.P."/>
            <person name="Kodjabachian L."/>
            <person name="Le Bivic A."/>
            <person name="Borchiellini C."/>
            <person name="Claverie J.M."/>
            <person name="Renard E."/>
        </authorList>
    </citation>
    <scope>NUCLEOTIDE SEQUENCE [LARGE SCALE GENOMIC DNA]</scope>
    <source>
        <strain evidence="2">SPO-2</strain>
    </source>
</reference>
<evidence type="ECO:0000313" key="3">
    <source>
        <dbReference type="Proteomes" id="UP001165289"/>
    </source>
</evidence>
<dbReference type="EMBL" id="JAKMXF010000314">
    <property type="protein sequence ID" value="KAI6650074.1"/>
    <property type="molecule type" value="Genomic_DNA"/>
</dbReference>
<accession>A0AAV7JNI9</accession>
<comment type="caution">
    <text evidence="2">The sequence shown here is derived from an EMBL/GenBank/DDBJ whole genome shotgun (WGS) entry which is preliminary data.</text>
</comment>
<feature type="region of interest" description="Disordered" evidence="1">
    <location>
        <begin position="1"/>
        <end position="34"/>
    </location>
</feature>